<dbReference type="Gramene" id="GBG59517">
    <property type="protein sequence ID" value="GBG59517"/>
    <property type="gene ID" value="CBR_g38541"/>
</dbReference>
<dbReference type="EMBL" id="BFEA01000004">
    <property type="protein sequence ID" value="GBG59517.1"/>
    <property type="molecule type" value="Genomic_DNA"/>
</dbReference>
<dbReference type="InterPro" id="IPR016295">
    <property type="entry name" value="Proteasome_beta4"/>
</dbReference>
<keyword evidence="2 4" id="KW-0647">Proteasome</keyword>
<dbReference type="CDD" id="cd03760">
    <property type="entry name" value="proteasome_beta_type_4"/>
    <property type="match status" value="1"/>
</dbReference>
<dbReference type="GO" id="GO:0005839">
    <property type="term" value="C:proteasome core complex"/>
    <property type="evidence" value="ECO:0007669"/>
    <property type="project" value="InterPro"/>
</dbReference>
<comment type="function">
    <text evidence="4">Component of the proteasome, a multicatalytic proteinase complex which is characterized by its ability to cleave peptides with Arg, Phe, Tyr, Leu, and Glu adjacent to the leaving group at neutral or slightly basic pH. The proteasome has an ATP-dependent proteolytic activity.</text>
</comment>
<accession>A0A388JP19</accession>
<evidence type="ECO:0000256" key="1">
    <source>
        <dbReference type="ARBA" id="ARBA00022490"/>
    </source>
</evidence>
<comment type="subunit">
    <text evidence="4">Component of the proteasome complex.</text>
</comment>
<dbReference type="GO" id="GO:0005634">
    <property type="term" value="C:nucleus"/>
    <property type="evidence" value="ECO:0007669"/>
    <property type="project" value="UniProtKB-SubCell"/>
</dbReference>
<keyword evidence="6" id="KW-1185">Reference proteome</keyword>
<comment type="caution">
    <text evidence="5">The sequence shown here is derived from an EMBL/GenBank/DDBJ whole genome shotgun (WGS) entry which is preliminary data.</text>
</comment>
<reference evidence="5 6" key="1">
    <citation type="journal article" date="2018" name="Cell">
        <title>The Chara Genome: Secondary Complexity and Implications for Plant Terrestrialization.</title>
        <authorList>
            <person name="Nishiyama T."/>
            <person name="Sakayama H."/>
            <person name="Vries J.D."/>
            <person name="Buschmann H."/>
            <person name="Saint-Marcoux D."/>
            <person name="Ullrich K.K."/>
            <person name="Haas F.B."/>
            <person name="Vanderstraeten L."/>
            <person name="Becker D."/>
            <person name="Lang D."/>
            <person name="Vosolsobe S."/>
            <person name="Rombauts S."/>
            <person name="Wilhelmsson P.K.I."/>
            <person name="Janitza P."/>
            <person name="Kern R."/>
            <person name="Heyl A."/>
            <person name="Rumpler F."/>
            <person name="Villalobos L.I.A.C."/>
            <person name="Clay J.M."/>
            <person name="Skokan R."/>
            <person name="Toyoda A."/>
            <person name="Suzuki Y."/>
            <person name="Kagoshima H."/>
            <person name="Schijlen E."/>
            <person name="Tajeshwar N."/>
            <person name="Catarino B."/>
            <person name="Hetherington A.J."/>
            <person name="Saltykova A."/>
            <person name="Bonnot C."/>
            <person name="Breuninger H."/>
            <person name="Symeonidi A."/>
            <person name="Radhakrishnan G.V."/>
            <person name="Van Nieuwerburgh F."/>
            <person name="Deforce D."/>
            <person name="Chang C."/>
            <person name="Karol K.G."/>
            <person name="Hedrich R."/>
            <person name="Ulvskov P."/>
            <person name="Glockner G."/>
            <person name="Delwiche C.F."/>
            <person name="Petrasek J."/>
            <person name="Van de Peer Y."/>
            <person name="Friml J."/>
            <person name="Beilby M."/>
            <person name="Dolan L."/>
            <person name="Kohara Y."/>
            <person name="Sugano S."/>
            <person name="Fujiyama A."/>
            <person name="Delaux P.-M."/>
            <person name="Quint M."/>
            <person name="TheiBen G."/>
            <person name="Hagemann M."/>
            <person name="Harholt J."/>
            <person name="Dunand C."/>
            <person name="Zachgo S."/>
            <person name="Langdale J."/>
            <person name="Maumus F."/>
            <person name="Straeten D.V.D."/>
            <person name="Gould S.B."/>
            <person name="Rensing S.A."/>
        </authorList>
    </citation>
    <scope>NUCLEOTIDE SEQUENCE [LARGE SCALE GENOMIC DNA]</scope>
    <source>
        <strain evidence="5 6">S276</strain>
    </source>
</reference>
<dbReference type="OrthoDB" id="10248542at2759"/>
<dbReference type="InterPro" id="IPR001353">
    <property type="entry name" value="Proteasome_sua/b"/>
</dbReference>
<gene>
    <name evidence="5" type="ORF">CBR_g38541</name>
</gene>
<dbReference type="GO" id="GO:0005737">
    <property type="term" value="C:cytoplasm"/>
    <property type="evidence" value="ECO:0007669"/>
    <property type="project" value="UniProtKB-SubCell"/>
</dbReference>
<evidence type="ECO:0000313" key="5">
    <source>
        <dbReference type="EMBL" id="GBG59517.1"/>
    </source>
</evidence>
<dbReference type="Pfam" id="PF00227">
    <property type="entry name" value="Proteasome"/>
    <property type="match status" value="1"/>
</dbReference>
<dbReference type="PROSITE" id="PS51476">
    <property type="entry name" value="PROTEASOME_BETA_2"/>
    <property type="match status" value="1"/>
</dbReference>
<dbReference type="InterPro" id="IPR029055">
    <property type="entry name" value="Ntn_hydrolases_N"/>
</dbReference>
<dbReference type="FunFam" id="3.60.20.10:FF:000014">
    <property type="entry name" value="Proteasome subunit beta type-7"/>
    <property type="match status" value="1"/>
</dbReference>
<dbReference type="PROSITE" id="PS00854">
    <property type="entry name" value="PROTEASOME_BETA_1"/>
    <property type="match status" value="1"/>
</dbReference>
<comment type="similarity">
    <text evidence="4">Belongs to the peptidase T1B family.</text>
</comment>
<protein>
    <recommendedName>
        <fullName evidence="4">Proteasome subunit beta</fullName>
    </recommendedName>
</protein>
<proteinExistence type="inferred from homology"/>
<dbReference type="PANTHER" id="PTHR32194:SF6">
    <property type="entry name" value="PROTEASOME SUBUNIT BETA"/>
    <property type="match status" value="1"/>
</dbReference>
<evidence type="ECO:0000313" key="6">
    <source>
        <dbReference type="Proteomes" id="UP000265515"/>
    </source>
</evidence>
<dbReference type="InterPro" id="IPR023333">
    <property type="entry name" value="Proteasome_suB-type"/>
</dbReference>
<name>A0A388JP19_CHABU</name>
<dbReference type="Proteomes" id="UP000265515">
    <property type="component" value="Unassembled WGS sequence"/>
</dbReference>
<keyword evidence="3 4" id="KW-0539">Nucleus</keyword>
<evidence type="ECO:0000256" key="2">
    <source>
        <dbReference type="ARBA" id="ARBA00022942"/>
    </source>
</evidence>
<comment type="subcellular location">
    <subcellularLocation>
        <location evidence="4">Cytoplasm</location>
    </subcellularLocation>
    <subcellularLocation>
        <location evidence="4">Nucleus</location>
    </subcellularLocation>
</comment>
<dbReference type="STRING" id="69332.A0A388JP19"/>
<dbReference type="GO" id="GO:0051603">
    <property type="term" value="P:proteolysis involved in protein catabolic process"/>
    <property type="evidence" value="ECO:0007669"/>
    <property type="project" value="InterPro"/>
</dbReference>
<sequence>MMSTSLSGQRGREQPSGAVALDSSAIPAMTLGTPIVAGGESSCSLQIMAGPATRTLDPYVVGSSVLGVKYKDGVLLAADTLGSYGSTLRFKSVERLRKVGKNTVVGASGEISDFVYIMSLLDELTTLDYCWGDGKELSPKEVHSYLNRVMYNRRNKFDPLWNAVIVAGVHGGESYLGVVNLIGVHYEDSHLATGFGNHLARPIFRAEHRVDMTEEEAIRLLEKSLRVLYYRDKQSINKYQLAKITAEGTQISKPFALTTEWSYTAFEDPAKVAVGTW</sequence>
<keyword evidence="1 4" id="KW-0963">Cytoplasm</keyword>
<organism evidence="5 6">
    <name type="scientific">Chara braunii</name>
    <name type="common">Braun's stonewort</name>
    <dbReference type="NCBI Taxonomy" id="69332"/>
    <lineage>
        <taxon>Eukaryota</taxon>
        <taxon>Viridiplantae</taxon>
        <taxon>Streptophyta</taxon>
        <taxon>Charophyceae</taxon>
        <taxon>Charales</taxon>
        <taxon>Characeae</taxon>
        <taxon>Chara</taxon>
    </lineage>
</organism>
<dbReference type="SUPFAM" id="SSF56235">
    <property type="entry name" value="N-terminal nucleophile aminohydrolases (Ntn hydrolases)"/>
    <property type="match status" value="1"/>
</dbReference>
<evidence type="ECO:0000256" key="3">
    <source>
        <dbReference type="ARBA" id="ARBA00023242"/>
    </source>
</evidence>
<dbReference type="PANTHER" id="PTHR32194">
    <property type="entry name" value="METALLOPROTEASE TLDD"/>
    <property type="match status" value="1"/>
</dbReference>
<dbReference type="Gene3D" id="3.60.20.10">
    <property type="entry name" value="Glutamine Phosphoribosylpyrophosphate, subunit 1, domain 1"/>
    <property type="match status" value="1"/>
</dbReference>
<dbReference type="AlphaFoldDB" id="A0A388JP19"/>
<dbReference type="OMA" id="QPIMRRY"/>
<evidence type="ECO:0000256" key="4">
    <source>
        <dbReference type="RuleBase" id="RU004203"/>
    </source>
</evidence>
<dbReference type="InterPro" id="IPR016050">
    <property type="entry name" value="Proteasome_bsu_CS"/>
</dbReference>